<dbReference type="InterPro" id="IPR017972">
    <property type="entry name" value="Cyt_P450_CS"/>
</dbReference>
<proteinExistence type="inferred from homology"/>
<evidence type="ECO:0000256" key="1">
    <source>
        <dbReference type="ARBA" id="ARBA00001971"/>
    </source>
</evidence>
<evidence type="ECO:0000256" key="8">
    <source>
        <dbReference type="ARBA" id="ARBA00022848"/>
    </source>
</evidence>
<keyword evidence="10 13" id="KW-0408">Iron</keyword>
<comment type="cofactor">
    <cofactor evidence="1 13">
        <name>heme</name>
        <dbReference type="ChEBI" id="CHEBI:30413"/>
    </cofactor>
</comment>
<keyword evidence="6 13" id="KW-0479">Metal-binding</keyword>
<evidence type="ECO:0000256" key="5">
    <source>
        <dbReference type="ARBA" id="ARBA00022617"/>
    </source>
</evidence>
<dbReference type="SUPFAM" id="SSF48264">
    <property type="entry name" value="Cytochrome P450"/>
    <property type="match status" value="1"/>
</dbReference>
<evidence type="ECO:0000256" key="12">
    <source>
        <dbReference type="ARBA" id="ARBA00023136"/>
    </source>
</evidence>
<dbReference type="InterPro" id="IPR001128">
    <property type="entry name" value="Cyt_P450"/>
</dbReference>
<evidence type="ECO:0000256" key="4">
    <source>
        <dbReference type="ARBA" id="ARBA00010617"/>
    </source>
</evidence>
<dbReference type="InterPro" id="IPR002401">
    <property type="entry name" value="Cyt_P450_E_grp-I"/>
</dbReference>
<dbReference type="GO" id="GO:0004497">
    <property type="term" value="F:monooxygenase activity"/>
    <property type="evidence" value="ECO:0007669"/>
    <property type="project" value="UniProtKB-KW"/>
</dbReference>
<evidence type="ECO:0000256" key="7">
    <source>
        <dbReference type="ARBA" id="ARBA00022824"/>
    </source>
</evidence>
<evidence type="ECO:0000256" key="9">
    <source>
        <dbReference type="ARBA" id="ARBA00023002"/>
    </source>
</evidence>
<dbReference type="GO" id="GO:0020037">
    <property type="term" value="F:heme binding"/>
    <property type="evidence" value="ECO:0007669"/>
    <property type="project" value="InterPro"/>
</dbReference>
<gene>
    <name evidence="15" type="primary">CYP9E2_3</name>
    <name evidence="15" type="ORF">GWK47_027578</name>
</gene>
<evidence type="ECO:0000256" key="14">
    <source>
        <dbReference type="RuleBase" id="RU000461"/>
    </source>
</evidence>
<keyword evidence="5 13" id="KW-0349">Heme</keyword>
<keyword evidence="11 14" id="KW-0503">Monooxygenase</keyword>
<dbReference type="InterPro" id="IPR050476">
    <property type="entry name" value="Insect_CytP450_Detox"/>
</dbReference>
<dbReference type="InterPro" id="IPR036396">
    <property type="entry name" value="Cyt_P450_sf"/>
</dbReference>
<evidence type="ECO:0000313" key="16">
    <source>
        <dbReference type="Proteomes" id="UP000770661"/>
    </source>
</evidence>
<dbReference type="GO" id="GO:0005506">
    <property type="term" value="F:iron ion binding"/>
    <property type="evidence" value="ECO:0007669"/>
    <property type="project" value="InterPro"/>
</dbReference>
<keyword evidence="16" id="KW-1185">Reference proteome</keyword>
<name>A0A8J8WBW9_CHIOP</name>
<evidence type="ECO:0000256" key="10">
    <source>
        <dbReference type="ARBA" id="ARBA00023004"/>
    </source>
</evidence>
<evidence type="ECO:0000256" key="13">
    <source>
        <dbReference type="PIRSR" id="PIRSR602401-1"/>
    </source>
</evidence>
<feature type="binding site" description="axial binding residue" evidence="13">
    <location>
        <position position="80"/>
    </location>
    <ligand>
        <name>heme</name>
        <dbReference type="ChEBI" id="CHEBI:30413"/>
    </ligand>
    <ligandPart>
        <name>Fe</name>
        <dbReference type="ChEBI" id="CHEBI:18248"/>
    </ligandPart>
</feature>
<sequence length="137" mass="15724">MERSASCLPHILLWQDARIPNTDVILKPGDLIQFPLWSIHHDPQYWPAAEEFQAERFLPENRDNIRSFTHIPFGMGPRNCIAMRFALMEAKVALAQLILAADLKLAPGHEHLEFQSSPFFLRPKEGVMLILTPLKNE</sequence>
<dbReference type="AlphaFoldDB" id="A0A8J8WBW9"/>
<evidence type="ECO:0000256" key="11">
    <source>
        <dbReference type="ARBA" id="ARBA00023033"/>
    </source>
</evidence>
<dbReference type="PRINTS" id="PR00463">
    <property type="entry name" value="EP450I"/>
</dbReference>
<comment type="similarity">
    <text evidence="4 14">Belongs to the cytochrome P450 family.</text>
</comment>
<dbReference type="PANTHER" id="PTHR24292">
    <property type="entry name" value="CYTOCHROME P450"/>
    <property type="match status" value="1"/>
</dbReference>
<keyword evidence="9 14" id="KW-0560">Oxidoreductase</keyword>
<accession>A0A8J8WBW9</accession>
<dbReference type="GO" id="GO:0005789">
    <property type="term" value="C:endoplasmic reticulum membrane"/>
    <property type="evidence" value="ECO:0007669"/>
    <property type="project" value="UniProtKB-SubCell"/>
</dbReference>
<evidence type="ECO:0000256" key="3">
    <source>
        <dbReference type="ARBA" id="ARBA00004406"/>
    </source>
</evidence>
<dbReference type="PROSITE" id="PS00086">
    <property type="entry name" value="CYTOCHROME_P450"/>
    <property type="match status" value="1"/>
</dbReference>
<dbReference type="Pfam" id="PF00067">
    <property type="entry name" value="p450"/>
    <property type="match status" value="1"/>
</dbReference>
<evidence type="ECO:0000256" key="6">
    <source>
        <dbReference type="ARBA" id="ARBA00022723"/>
    </source>
</evidence>
<keyword evidence="8" id="KW-0492">Microsome</keyword>
<comment type="subcellular location">
    <subcellularLocation>
        <location evidence="3">Endoplasmic reticulum membrane</location>
        <topology evidence="3">Peripheral membrane protein</topology>
    </subcellularLocation>
    <subcellularLocation>
        <location evidence="2">Microsome membrane</location>
        <topology evidence="2">Peripheral membrane protein</topology>
    </subcellularLocation>
</comment>
<keyword evidence="7" id="KW-0256">Endoplasmic reticulum</keyword>
<reference evidence="15" key="1">
    <citation type="submission" date="2020-07" db="EMBL/GenBank/DDBJ databases">
        <title>The High-quality genome of the commercially important snow crab, Chionoecetes opilio.</title>
        <authorList>
            <person name="Jeong J.-H."/>
            <person name="Ryu S."/>
        </authorList>
    </citation>
    <scope>NUCLEOTIDE SEQUENCE</scope>
    <source>
        <strain evidence="15">MADBK_172401_WGS</strain>
        <tissue evidence="15">Digestive gland</tissue>
    </source>
</reference>
<evidence type="ECO:0000256" key="2">
    <source>
        <dbReference type="ARBA" id="ARBA00004174"/>
    </source>
</evidence>
<dbReference type="EMBL" id="JACEEZ010026353">
    <property type="protein sequence ID" value="KAG0693217.1"/>
    <property type="molecule type" value="Genomic_DNA"/>
</dbReference>
<dbReference type="Gene3D" id="1.10.630.10">
    <property type="entry name" value="Cytochrome P450"/>
    <property type="match status" value="1"/>
</dbReference>
<dbReference type="PANTHER" id="PTHR24292:SF54">
    <property type="entry name" value="CYP9F3-RELATED"/>
    <property type="match status" value="1"/>
</dbReference>
<organism evidence="15 16">
    <name type="scientific">Chionoecetes opilio</name>
    <name type="common">Atlantic snow crab</name>
    <name type="synonym">Cancer opilio</name>
    <dbReference type="NCBI Taxonomy" id="41210"/>
    <lineage>
        <taxon>Eukaryota</taxon>
        <taxon>Metazoa</taxon>
        <taxon>Ecdysozoa</taxon>
        <taxon>Arthropoda</taxon>
        <taxon>Crustacea</taxon>
        <taxon>Multicrustacea</taxon>
        <taxon>Malacostraca</taxon>
        <taxon>Eumalacostraca</taxon>
        <taxon>Eucarida</taxon>
        <taxon>Decapoda</taxon>
        <taxon>Pleocyemata</taxon>
        <taxon>Brachyura</taxon>
        <taxon>Eubrachyura</taxon>
        <taxon>Majoidea</taxon>
        <taxon>Majidae</taxon>
        <taxon>Chionoecetes</taxon>
    </lineage>
</organism>
<comment type="caution">
    <text evidence="15">The sequence shown here is derived from an EMBL/GenBank/DDBJ whole genome shotgun (WGS) entry which is preliminary data.</text>
</comment>
<dbReference type="OrthoDB" id="6375668at2759"/>
<protein>
    <submittedName>
        <fullName evidence="15">Cytochrome P450 9e2</fullName>
    </submittedName>
</protein>
<dbReference type="GO" id="GO:0016705">
    <property type="term" value="F:oxidoreductase activity, acting on paired donors, with incorporation or reduction of molecular oxygen"/>
    <property type="evidence" value="ECO:0007669"/>
    <property type="project" value="InterPro"/>
</dbReference>
<dbReference type="Proteomes" id="UP000770661">
    <property type="component" value="Unassembled WGS sequence"/>
</dbReference>
<keyword evidence="12" id="KW-0472">Membrane</keyword>
<evidence type="ECO:0000313" key="15">
    <source>
        <dbReference type="EMBL" id="KAG0693217.1"/>
    </source>
</evidence>